<evidence type="ECO:0000256" key="6">
    <source>
        <dbReference type="HAMAP-Rule" id="MF_02040"/>
    </source>
</evidence>
<evidence type="ECO:0000256" key="5">
    <source>
        <dbReference type="ARBA" id="ARBA00023014"/>
    </source>
</evidence>
<feature type="binding site" evidence="6">
    <location>
        <begin position="41"/>
        <end position="48"/>
    </location>
    <ligand>
        <name>ATP</name>
        <dbReference type="ChEBI" id="CHEBI:30616"/>
    </ligand>
</feature>
<dbReference type="InterPro" id="IPR044304">
    <property type="entry name" value="NUBPL-like"/>
</dbReference>
<keyword evidence="5 6" id="KW-0411">Iron-sulfur</keyword>
<dbReference type="EMBL" id="CP002400">
    <property type="protein sequence ID" value="ADU26562.1"/>
    <property type="molecule type" value="Genomic_DNA"/>
</dbReference>
<keyword evidence="4 6" id="KW-0408">Iron</keyword>
<keyword evidence="3 6" id="KW-0067">ATP-binding</keyword>
<dbReference type="GO" id="GO:0016887">
    <property type="term" value="F:ATP hydrolysis activity"/>
    <property type="evidence" value="ECO:0007669"/>
    <property type="project" value="UniProtKB-UniRule"/>
</dbReference>
<dbReference type="GO" id="GO:0016226">
    <property type="term" value="P:iron-sulfur cluster assembly"/>
    <property type="evidence" value="ECO:0007669"/>
    <property type="project" value="InterPro"/>
</dbReference>
<dbReference type="eggNOG" id="COG0489">
    <property type="taxonomic scope" value="Bacteria"/>
</dbReference>
<evidence type="ECO:0000256" key="3">
    <source>
        <dbReference type="ARBA" id="ARBA00022840"/>
    </source>
</evidence>
<dbReference type="PANTHER" id="PTHR42961:SF2">
    <property type="entry name" value="IRON-SULFUR PROTEIN NUBPL"/>
    <property type="match status" value="1"/>
</dbReference>
<dbReference type="PANTHER" id="PTHR42961">
    <property type="entry name" value="IRON-SULFUR PROTEIN NUBPL"/>
    <property type="match status" value="1"/>
</dbReference>
<dbReference type="InterPro" id="IPR027417">
    <property type="entry name" value="P-loop_NTPase"/>
</dbReference>
<gene>
    <name evidence="7" type="ordered locus">Ethha_1009</name>
</gene>
<dbReference type="HAMAP" id="MF_02040">
    <property type="entry name" value="Mrp_NBP35"/>
    <property type="match status" value="1"/>
</dbReference>
<name>E6U462_ETHHY</name>
<dbReference type="InterPro" id="IPR019591">
    <property type="entry name" value="Mrp/NBP35_ATP-bd"/>
</dbReference>
<evidence type="ECO:0000313" key="8">
    <source>
        <dbReference type="Proteomes" id="UP000001551"/>
    </source>
</evidence>
<proteinExistence type="inferred from homology"/>
<dbReference type="KEGG" id="eha:Ethha_1009"/>
<evidence type="ECO:0000256" key="1">
    <source>
        <dbReference type="ARBA" id="ARBA00022723"/>
    </source>
</evidence>
<organism evidence="7 8">
    <name type="scientific">Ethanoligenens harbinense (strain DSM 18485 / JCM 12961 / CGMCC 1.5033 / YUAN-3)</name>
    <dbReference type="NCBI Taxonomy" id="663278"/>
    <lineage>
        <taxon>Bacteria</taxon>
        <taxon>Bacillati</taxon>
        <taxon>Bacillota</taxon>
        <taxon>Clostridia</taxon>
        <taxon>Eubacteriales</taxon>
        <taxon>Oscillospiraceae</taxon>
        <taxon>Ethanoligenens</taxon>
    </lineage>
</organism>
<dbReference type="FunFam" id="3.40.50.300:FF:001119">
    <property type="entry name" value="Iron-sulfur cluster carrier protein"/>
    <property type="match status" value="1"/>
</dbReference>
<evidence type="ECO:0000256" key="4">
    <source>
        <dbReference type="ARBA" id="ARBA00023004"/>
    </source>
</evidence>
<evidence type="ECO:0000313" key="7">
    <source>
        <dbReference type="EMBL" id="ADU26562.1"/>
    </source>
</evidence>
<dbReference type="CDD" id="cd02037">
    <property type="entry name" value="Mrp_NBP35"/>
    <property type="match status" value="1"/>
</dbReference>
<dbReference type="RefSeq" id="WP_013484923.1">
    <property type="nucleotide sequence ID" value="NC_014828.1"/>
</dbReference>
<comment type="subunit">
    <text evidence="6">Homodimer.</text>
</comment>
<comment type="function">
    <text evidence="6">Binds and transfers iron-sulfur (Fe-S) clusters to target apoproteins. Can hydrolyze ATP.</text>
</comment>
<dbReference type="Pfam" id="PF10609">
    <property type="entry name" value="ParA"/>
    <property type="match status" value="1"/>
</dbReference>
<keyword evidence="6" id="KW-0378">Hydrolase</keyword>
<keyword evidence="1 6" id="KW-0479">Metal-binding</keyword>
<dbReference type="GO" id="GO:0051539">
    <property type="term" value="F:4 iron, 4 sulfur cluster binding"/>
    <property type="evidence" value="ECO:0007669"/>
    <property type="project" value="TreeGrafter"/>
</dbReference>
<dbReference type="GO" id="GO:0140663">
    <property type="term" value="F:ATP-dependent FeS chaperone activity"/>
    <property type="evidence" value="ECO:0007669"/>
    <property type="project" value="InterPro"/>
</dbReference>
<keyword evidence="8" id="KW-1185">Reference proteome</keyword>
<dbReference type="HOGENOM" id="CLU_024839_0_2_9"/>
<dbReference type="SUPFAM" id="SSF52540">
    <property type="entry name" value="P-loop containing nucleoside triphosphate hydrolases"/>
    <property type="match status" value="1"/>
</dbReference>
<dbReference type="Gene3D" id="3.40.50.300">
    <property type="entry name" value="P-loop containing nucleotide triphosphate hydrolases"/>
    <property type="match status" value="1"/>
</dbReference>
<dbReference type="Proteomes" id="UP000001551">
    <property type="component" value="Chromosome"/>
</dbReference>
<dbReference type="AlphaFoldDB" id="E6U462"/>
<evidence type="ECO:0000256" key="2">
    <source>
        <dbReference type="ARBA" id="ARBA00022741"/>
    </source>
</evidence>
<dbReference type="STRING" id="663278.Ethha_1009"/>
<accession>E6U462</accession>
<reference evidence="7 8" key="1">
    <citation type="submission" date="2010-12" db="EMBL/GenBank/DDBJ databases">
        <title>Complete sequence of Ethanoligenens harbinense YUAN-3.</title>
        <authorList>
            <person name="Lucas S."/>
            <person name="Copeland A."/>
            <person name="Lapidus A."/>
            <person name="Cheng J.-F."/>
            <person name="Bruce D."/>
            <person name="Goodwin L."/>
            <person name="Pitluck S."/>
            <person name="Chertkov O."/>
            <person name="Misra M."/>
            <person name="Detter J.C."/>
            <person name="Han C."/>
            <person name="Tapia R."/>
            <person name="Land M."/>
            <person name="Hauser L."/>
            <person name="Jeffries C."/>
            <person name="Kyrpides N."/>
            <person name="Ivanova N."/>
            <person name="Mikhailova N."/>
            <person name="Wang A."/>
            <person name="Mouttaki H."/>
            <person name="He Z."/>
            <person name="Zhou J."/>
            <person name="Hemme C.L."/>
            <person name="Woyke T."/>
        </authorList>
    </citation>
    <scope>NUCLEOTIDE SEQUENCE [LARGE SCALE GENOMIC DNA]</scope>
    <source>
        <strain evidence="8">DSM 18485 / JCM 12961 / CGMCC 1.5033 / YUAN-3</strain>
    </source>
</reference>
<protein>
    <recommendedName>
        <fullName evidence="6">Iron-sulfur cluster carrier protein</fullName>
    </recommendedName>
</protein>
<dbReference type="GO" id="GO:0046872">
    <property type="term" value="F:metal ion binding"/>
    <property type="evidence" value="ECO:0007669"/>
    <property type="project" value="UniProtKB-KW"/>
</dbReference>
<sequence>MSECKNCPSAEGCESKEKGGCSFEALNTFSSIRHVVAVMSGKGGVGKSSVSVLLAREMLRRGKKVGILDADITGPSIPRLVGIPAGSHCQQNDKGILPILSGDGIAVVSLNFFLANENDPVIWRGPMLSGAVKQFWTDVYWGDLDYLFIDMPPGTGDVVLTVMQSMPLSGAVVVSTPHDVASMVVAKSVHMAHKMGIHVLGVVENMAYIRCPDCGKQIRLFDEAPLHALLAETHLPLLGSLPMLPEVAALSRGDGEPLDKDTAATLADIGGLLEKALDVPACP</sequence>
<comment type="similarity">
    <text evidence="6">Belongs to the Mrp/NBP35 ATP-binding proteins family.</text>
</comment>
<dbReference type="GO" id="GO:0005524">
    <property type="term" value="F:ATP binding"/>
    <property type="evidence" value="ECO:0007669"/>
    <property type="project" value="UniProtKB-UniRule"/>
</dbReference>
<dbReference type="InterPro" id="IPR033756">
    <property type="entry name" value="YlxH/NBP35"/>
</dbReference>
<keyword evidence="2 6" id="KW-0547">Nucleotide-binding</keyword>